<keyword evidence="4 12" id="KW-0328">Glycosyltransferase</keyword>
<feature type="domain" description="Glycosyl transferase family 1" evidence="8">
    <location>
        <begin position="570"/>
        <end position="739"/>
    </location>
</feature>
<evidence type="ECO:0000256" key="5">
    <source>
        <dbReference type="ARBA" id="ARBA00022679"/>
    </source>
</evidence>
<dbReference type="EMBL" id="OX458333">
    <property type="protein sequence ID" value="CAI8731085.1"/>
    <property type="molecule type" value="Genomic_DNA"/>
</dbReference>
<dbReference type="Pfam" id="PF00534">
    <property type="entry name" value="Glycos_transf_1"/>
    <property type="match status" value="1"/>
</dbReference>
<name>A0ABN8X1R6_9GAMM</name>
<evidence type="ECO:0000256" key="7">
    <source>
        <dbReference type="NCBIfam" id="TIGR02470"/>
    </source>
</evidence>
<dbReference type="Proteomes" id="UP001162030">
    <property type="component" value="Chromosome"/>
</dbReference>
<dbReference type="InterPro" id="IPR000368">
    <property type="entry name" value="Sucrose_synth_GT-B1"/>
</dbReference>
<evidence type="ECO:0000259" key="9">
    <source>
        <dbReference type="Pfam" id="PF00862"/>
    </source>
</evidence>
<feature type="domain" description="Sucrose synthase N-terminal" evidence="10">
    <location>
        <begin position="7"/>
        <end position="120"/>
    </location>
</feature>
<dbReference type="InterPro" id="IPR012820">
    <property type="entry name" value="Sucrose_synthase_pln/cyn"/>
</dbReference>
<sequence length="805" mass="91923">MSERARSDDLIEQLRGFLDACPSVGHRVLHQIKKLERSFLQRSELCDAFADVCAAEDVPDGLRQSPLGKVIRLTQEAAVNDAWVYLAVRVRIASWRYVRIALEGMAVEEVTVRDFLRFKECLALGQHDFDEWLLEIDLGPFSREFPKLLEARSIGRGVEFLNKHLSLQLFDELGEGGERILNFLRIHSFRGQTLMLNEQIKSVSDLRRALRRADEVLAGHEPTATWEDVAAPLRALGFEVGWGREVARIRDTMSLLRDLLEAPDPRGLETFLARLPMVFSLAIISPHGYFGQANVLGRPDTGGQVVYILDQVRALETEMRSRLFEQGLDIEPQIVVLTRLIPQAEGTTCDQRLEPISGTRNARILRVPFRNASGEIVTHWISRFEVWPYLERYTLDSERELLAELGGRPDLIVGNYSDGNLVATLLSQRLGVTQCNIAHALEKTKYRHADLFWQENEAQYHFSCQFTADLIAMNAADFIITSTYQEIAGTRESVGQYESHTAFTMPKLFRVVNGIDVYDPKFNIVSPGADAAAYFPYTAVERRLPHLHTEIEQLVFGVDERVDARGVLTERDKPLLFTMARLDRIKNIVGLVEWFSACEALRKEANLLVISGHVDPERSSDTEELEQIRCMHALFNRYDLDRQVRWLGLRLPKDLAGEFYRYVADGRGAFVQPALFEAFGLTVIEAMASGLPCFATCFGGPSEIIEDGVSGFHIDPNHGDAAAERIARFFERTRQDPEYWNRISEGALKRVAERYTWQHYAERMMTLSRVYGFWRHVTDLERRETQRYLQALYSLQFRRLAQAMA</sequence>
<dbReference type="Pfam" id="PF00862">
    <property type="entry name" value="GT-B_Sucrose_synth"/>
    <property type="match status" value="1"/>
</dbReference>
<evidence type="ECO:0000256" key="6">
    <source>
        <dbReference type="ARBA" id="ARBA00049030"/>
    </source>
</evidence>
<keyword evidence="5 12" id="KW-0808">Transferase</keyword>
<proteinExistence type="inferred from homology"/>
<dbReference type="NCBIfam" id="TIGR02470">
    <property type="entry name" value="sucr_synth"/>
    <property type="match status" value="1"/>
</dbReference>
<gene>
    <name evidence="12" type="primary">ss</name>
    <name evidence="12" type="ORF">MSZNOR_0282</name>
</gene>
<evidence type="ECO:0000259" key="10">
    <source>
        <dbReference type="Pfam" id="PF24861"/>
    </source>
</evidence>
<dbReference type="PANTHER" id="PTHR45839:SF7">
    <property type="entry name" value="SUCROSE SYNTHASE 1"/>
    <property type="match status" value="1"/>
</dbReference>
<reference evidence="12 13" key="1">
    <citation type="submission" date="2023-03" db="EMBL/GenBank/DDBJ databases">
        <authorList>
            <person name="Pearce D."/>
        </authorList>
    </citation>
    <scope>NUCLEOTIDE SEQUENCE [LARGE SCALE GENOMIC DNA]</scope>
    <source>
        <strain evidence="12">Msz</strain>
    </source>
</reference>
<organism evidence="12 13">
    <name type="scientific">Methylocaldum szegediense</name>
    <dbReference type="NCBI Taxonomy" id="73780"/>
    <lineage>
        <taxon>Bacteria</taxon>
        <taxon>Pseudomonadati</taxon>
        <taxon>Pseudomonadota</taxon>
        <taxon>Gammaproteobacteria</taxon>
        <taxon>Methylococcales</taxon>
        <taxon>Methylococcaceae</taxon>
        <taxon>Methylocaldum</taxon>
    </lineage>
</organism>
<evidence type="ECO:0000259" key="8">
    <source>
        <dbReference type="Pfam" id="PF00534"/>
    </source>
</evidence>
<dbReference type="InterPro" id="IPR056736">
    <property type="entry name" value="SUS_EPBD"/>
</dbReference>
<dbReference type="SUPFAM" id="SSF53756">
    <property type="entry name" value="UDP-Glycosyltransferase/glycogen phosphorylase"/>
    <property type="match status" value="1"/>
</dbReference>
<dbReference type="RefSeq" id="WP_317963626.1">
    <property type="nucleotide sequence ID" value="NZ_OX458333.1"/>
</dbReference>
<dbReference type="GO" id="GO:0016157">
    <property type="term" value="F:sucrose synthase activity"/>
    <property type="evidence" value="ECO:0007669"/>
    <property type="project" value="UniProtKB-EC"/>
</dbReference>
<evidence type="ECO:0000256" key="4">
    <source>
        <dbReference type="ARBA" id="ARBA00022676"/>
    </source>
</evidence>
<dbReference type="Gene3D" id="3.10.450.330">
    <property type="match status" value="1"/>
</dbReference>
<dbReference type="InterPro" id="IPR001296">
    <property type="entry name" value="Glyco_trans_1"/>
</dbReference>
<protein>
    <recommendedName>
        <fullName evidence="3 7">Sucrose synthase</fullName>
        <ecNumber evidence="2 7">2.4.1.13</ecNumber>
    </recommendedName>
</protein>
<dbReference type="EC" id="2.4.1.13" evidence="2 7"/>
<dbReference type="Pfam" id="PF24861">
    <property type="entry name" value="SUS_N"/>
    <property type="match status" value="1"/>
</dbReference>
<comment type="similarity">
    <text evidence="1">Belongs to the glycosyltransferase 1 family.</text>
</comment>
<evidence type="ECO:0000256" key="2">
    <source>
        <dbReference type="ARBA" id="ARBA00012540"/>
    </source>
</evidence>
<dbReference type="InterPro" id="IPR056735">
    <property type="entry name" value="SUS_N"/>
</dbReference>
<feature type="domain" description="Sucrose synthase first GT-B" evidence="9">
    <location>
        <begin position="268"/>
        <end position="556"/>
    </location>
</feature>
<keyword evidence="13" id="KW-1185">Reference proteome</keyword>
<evidence type="ECO:0000256" key="1">
    <source>
        <dbReference type="ARBA" id="ARBA00006530"/>
    </source>
</evidence>
<accession>A0ABN8X1R6</accession>
<dbReference type="Gene3D" id="1.20.120.1230">
    <property type="match status" value="1"/>
</dbReference>
<dbReference type="Gene3D" id="3.40.50.2000">
    <property type="entry name" value="Glycogen Phosphorylase B"/>
    <property type="match status" value="2"/>
</dbReference>
<dbReference type="PANTHER" id="PTHR45839">
    <property type="match status" value="1"/>
</dbReference>
<comment type="catalytic activity">
    <reaction evidence="6">
        <text>an NDP-alpha-D-glucose + D-fructose = a ribonucleoside 5'-diphosphate + sucrose + H(+)</text>
        <dbReference type="Rhea" id="RHEA:16241"/>
        <dbReference type="ChEBI" id="CHEBI:15378"/>
        <dbReference type="ChEBI" id="CHEBI:17992"/>
        <dbReference type="ChEBI" id="CHEBI:37721"/>
        <dbReference type="ChEBI" id="CHEBI:57930"/>
        <dbReference type="ChEBI" id="CHEBI:76533"/>
        <dbReference type="EC" id="2.4.1.13"/>
    </reaction>
</comment>
<dbReference type="Pfam" id="PF24862">
    <property type="entry name" value="SUS_EPBD"/>
    <property type="match status" value="1"/>
</dbReference>
<feature type="domain" description="Sucrose synthase EPBD" evidence="11">
    <location>
        <begin position="156"/>
        <end position="244"/>
    </location>
</feature>
<evidence type="ECO:0000313" key="12">
    <source>
        <dbReference type="EMBL" id="CAI8731085.1"/>
    </source>
</evidence>
<evidence type="ECO:0000259" key="11">
    <source>
        <dbReference type="Pfam" id="PF24862"/>
    </source>
</evidence>
<evidence type="ECO:0000313" key="13">
    <source>
        <dbReference type="Proteomes" id="UP001162030"/>
    </source>
</evidence>
<evidence type="ECO:0000256" key="3">
    <source>
        <dbReference type="ARBA" id="ARBA00020955"/>
    </source>
</evidence>